<protein>
    <submittedName>
        <fullName evidence="2">Protein C19orf12 homolog</fullName>
    </submittedName>
</protein>
<dbReference type="Pfam" id="PF20721">
    <property type="entry name" value="C19orf12"/>
    <property type="match status" value="1"/>
</dbReference>
<evidence type="ECO:0000313" key="2">
    <source>
        <dbReference type="Ensembl" id="ENSCJPP00005017659.1"/>
    </source>
</evidence>
<accession>A0A8C2TRJ7</accession>
<gene>
    <name evidence="2" type="primary">LOC107319305</name>
</gene>
<dbReference type="AlphaFoldDB" id="A0A8C2TRJ7"/>
<dbReference type="GeneTree" id="ENSGT00390000009077"/>
<dbReference type="RefSeq" id="XP_015729510.1">
    <property type="nucleotide sequence ID" value="XM_015874024.1"/>
</dbReference>
<evidence type="ECO:0000313" key="3">
    <source>
        <dbReference type="Proteomes" id="UP000694412"/>
    </source>
</evidence>
<dbReference type="Proteomes" id="UP000694412">
    <property type="component" value="Chromosome 11"/>
</dbReference>
<evidence type="ECO:0000256" key="1">
    <source>
        <dbReference type="ARBA" id="ARBA00029457"/>
    </source>
</evidence>
<dbReference type="GeneID" id="107319305"/>
<sequence>MPTHVDQVMQLLCRVAQEKEMRAAIKHSREGASLAFVGAFVGGLLEGPPGIAIGGVLGGLLGAWVASGQFKPVPQIIMELPPAKQQKLYNEVIAIIRNFDWTDMVQLTALVMGNSDLKFLLTSAVEKFFIRELRAQMKYGK</sequence>
<dbReference type="InterPro" id="IPR033369">
    <property type="entry name" value="C19orf12"/>
</dbReference>
<name>A0A8C2TRJ7_COTJA</name>
<reference evidence="2" key="2">
    <citation type="submission" date="2025-08" db="UniProtKB">
        <authorList>
            <consortium name="Ensembl"/>
        </authorList>
    </citation>
    <scope>IDENTIFICATION</scope>
</reference>
<dbReference type="PANTHER" id="PTHR31493:SF1">
    <property type="entry name" value="PROTEIN C19ORF12"/>
    <property type="match status" value="1"/>
</dbReference>
<dbReference type="KEGG" id="cjo:107319305"/>
<reference evidence="2" key="1">
    <citation type="submission" date="2015-11" db="EMBL/GenBank/DDBJ databases">
        <authorList>
            <consortium name="International Coturnix japonica Genome Analysis Consortium"/>
            <person name="Warren W."/>
            <person name="Burt D.W."/>
            <person name="Antin P.B."/>
            <person name="Lanford R."/>
            <person name="Gros J."/>
            <person name="Wilson R.K."/>
        </authorList>
    </citation>
    <scope>NUCLEOTIDE SEQUENCE [LARGE SCALE GENOMIC DNA]</scope>
</reference>
<dbReference type="Ensembl" id="ENSCJPT00005024596.1">
    <property type="protein sequence ID" value="ENSCJPP00005017659.1"/>
    <property type="gene ID" value="ENSCJPG00005014389.1"/>
</dbReference>
<dbReference type="PANTHER" id="PTHR31493">
    <property type="entry name" value="NAZO FAMILY MEMBER"/>
    <property type="match status" value="1"/>
</dbReference>
<dbReference type="RefSeq" id="XP_015729509.1">
    <property type="nucleotide sequence ID" value="XM_015874023.2"/>
</dbReference>
<keyword evidence="3" id="KW-1185">Reference proteome</keyword>
<organism evidence="2 3">
    <name type="scientific">Coturnix japonica</name>
    <name type="common">Japanese quail</name>
    <name type="synonym">Coturnix coturnix japonica</name>
    <dbReference type="NCBI Taxonomy" id="93934"/>
    <lineage>
        <taxon>Eukaryota</taxon>
        <taxon>Metazoa</taxon>
        <taxon>Chordata</taxon>
        <taxon>Craniata</taxon>
        <taxon>Vertebrata</taxon>
        <taxon>Euteleostomi</taxon>
        <taxon>Archelosauria</taxon>
        <taxon>Archosauria</taxon>
        <taxon>Dinosauria</taxon>
        <taxon>Saurischia</taxon>
        <taxon>Theropoda</taxon>
        <taxon>Coelurosauria</taxon>
        <taxon>Aves</taxon>
        <taxon>Neognathae</taxon>
        <taxon>Galloanserae</taxon>
        <taxon>Galliformes</taxon>
        <taxon>Phasianidae</taxon>
        <taxon>Perdicinae</taxon>
        <taxon>Coturnix</taxon>
    </lineage>
</organism>
<reference evidence="2" key="3">
    <citation type="submission" date="2025-09" db="UniProtKB">
        <authorList>
            <consortium name="Ensembl"/>
        </authorList>
    </citation>
    <scope>IDENTIFICATION</scope>
</reference>
<proteinExistence type="inferred from homology"/>
<comment type="similarity">
    <text evidence="1">Belongs to the C19orf12 family.</text>
</comment>
<dbReference type="OrthoDB" id="5976774at2759"/>